<organism evidence="2 3">
    <name type="scientific">Herbaspirillum frisingense</name>
    <dbReference type="NCBI Taxonomy" id="92645"/>
    <lineage>
        <taxon>Bacteria</taxon>
        <taxon>Pseudomonadati</taxon>
        <taxon>Pseudomonadota</taxon>
        <taxon>Betaproteobacteria</taxon>
        <taxon>Burkholderiales</taxon>
        <taxon>Oxalobacteraceae</taxon>
        <taxon>Herbaspirillum</taxon>
    </lineage>
</organism>
<dbReference type="RefSeq" id="WP_102663789.1">
    <property type="nucleotide sequence ID" value="NZ_JAVDSJ010000001.1"/>
</dbReference>
<feature type="transmembrane region" description="Helical" evidence="1">
    <location>
        <begin position="15"/>
        <end position="34"/>
    </location>
</feature>
<gene>
    <name evidence="2" type="ORF">J2W50_000831</name>
</gene>
<dbReference type="EMBL" id="JAVDSJ010000001">
    <property type="protein sequence ID" value="MDR6582656.1"/>
    <property type="molecule type" value="Genomic_DNA"/>
</dbReference>
<keyword evidence="1" id="KW-1133">Transmembrane helix</keyword>
<name>A0ABU1P9R0_9BURK</name>
<dbReference type="Proteomes" id="UP001260715">
    <property type="component" value="Unassembled WGS sequence"/>
</dbReference>
<sequence length="78" mass="8681">METFFGLVLGLLRHLAFNAVFYAIGCGLLKLVTLGRYPRLTPLRGGHWRHQVQDVDLVTLLGLLATVALLILMAHWLG</sequence>
<protein>
    <submittedName>
        <fullName evidence="2">Uncharacterized protein</fullName>
    </submittedName>
</protein>
<keyword evidence="1" id="KW-0812">Transmembrane</keyword>
<reference evidence="2 3" key="1">
    <citation type="submission" date="2023-07" db="EMBL/GenBank/DDBJ databases">
        <title>Sorghum-associated microbial communities from plants grown in Nebraska, USA.</title>
        <authorList>
            <person name="Schachtman D."/>
        </authorList>
    </citation>
    <scope>NUCLEOTIDE SEQUENCE [LARGE SCALE GENOMIC DNA]</scope>
    <source>
        <strain evidence="2 3">596</strain>
    </source>
</reference>
<evidence type="ECO:0000256" key="1">
    <source>
        <dbReference type="SAM" id="Phobius"/>
    </source>
</evidence>
<keyword evidence="1" id="KW-0472">Membrane</keyword>
<evidence type="ECO:0000313" key="2">
    <source>
        <dbReference type="EMBL" id="MDR6582656.1"/>
    </source>
</evidence>
<proteinExistence type="predicted"/>
<comment type="caution">
    <text evidence="2">The sequence shown here is derived from an EMBL/GenBank/DDBJ whole genome shotgun (WGS) entry which is preliminary data.</text>
</comment>
<keyword evidence="3" id="KW-1185">Reference proteome</keyword>
<evidence type="ECO:0000313" key="3">
    <source>
        <dbReference type="Proteomes" id="UP001260715"/>
    </source>
</evidence>
<feature type="transmembrane region" description="Helical" evidence="1">
    <location>
        <begin position="55"/>
        <end position="77"/>
    </location>
</feature>
<accession>A0ABU1P9R0</accession>